<dbReference type="SUPFAM" id="SSF55724">
    <property type="entry name" value="Mog1p/PsbP-like"/>
    <property type="match status" value="1"/>
</dbReference>
<protein>
    <recommendedName>
        <fullName evidence="3">DUF1795 domain-containing protein</fullName>
    </recommendedName>
</protein>
<gene>
    <name evidence="1" type="ORF">LO55_3653</name>
</gene>
<dbReference type="Gene3D" id="3.40.1000.10">
    <property type="entry name" value="Mog1/PsbP, alpha/beta/alpha sandwich"/>
    <property type="match status" value="1"/>
</dbReference>
<dbReference type="InterPro" id="IPR016123">
    <property type="entry name" value="Mog1/PsbP_a/b/a-sand"/>
</dbReference>
<comment type="caution">
    <text evidence="1">The sequence shown here is derived from an EMBL/GenBank/DDBJ whole genome shotgun (WGS) entry which is preliminary data.</text>
</comment>
<dbReference type="Pfam" id="PF08786">
    <property type="entry name" value="DcrB"/>
    <property type="match status" value="1"/>
</dbReference>
<dbReference type="InterPro" id="IPR014894">
    <property type="entry name" value="DcrB/EagT6"/>
</dbReference>
<proteinExistence type="predicted"/>
<reference evidence="1 2" key="1">
    <citation type="submission" date="2014-10" db="EMBL/GenBank/DDBJ databases">
        <authorList>
            <person name="Seo M.-J."/>
            <person name="Seok Y.J."/>
            <person name="Cha I.-T."/>
        </authorList>
    </citation>
    <scope>NUCLEOTIDE SEQUENCE [LARGE SCALE GENOMIC DNA]</scope>
    <source>
        <strain evidence="1 2">NEU</strain>
    </source>
</reference>
<evidence type="ECO:0000313" key="1">
    <source>
        <dbReference type="EMBL" id="OIJ40727.1"/>
    </source>
</evidence>
<organism evidence="1 2">
    <name type="scientific">Massilia timonae</name>
    <dbReference type="NCBI Taxonomy" id="47229"/>
    <lineage>
        <taxon>Bacteria</taxon>
        <taxon>Pseudomonadati</taxon>
        <taxon>Pseudomonadota</taxon>
        <taxon>Betaproteobacteria</taxon>
        <taxon>Burkholderiales</taxon>
        <taxon>Oxalobacteraceae</taxon>
        <taxon>Telluria group</taxon>
        <taxon>Massilia</taxon>
    </lineage>
</organism>
<dbReference type="AlphaFoldDB" id="A0A1S2N6M3"/>
<dbReference type="EMBL" id="JRYB01000001">
    <property type="protein sequence ID" value="OIJ40727.1"/>
    <property type="molecule type" value="Genomic_DNA"/>
</dbReference>
<evidence type="ECO:0008006" key="3">
    <source>
        <dbReference type="Google" id="ProtNLM"/>
    </source>
</evidence>
<dbReference type="Proteomes" id="UP000180246">
    <property type="component" value="Unassembled WGS sequence"/>
</dbReference>
<evidence type="ECO:0000313" key="2">
    <source>
        <dbReference type="Proteomes" id="UP000180246"/>
    </source>
</evidence>
<accession>A0A1S2N6M3</accession>
<name>A0A1S2N6M3_9BURK</name>
<sequence>MSETTVRIHLHEGSVALPPGFADRSANLFVPGDPQRQPNLSIARDWLERGETLGAYVERQLGMLKARLPGHKLLARDEERLGPGPRAHAGMRIDAQYRSGAQQVRQRQAAFDIGDGRVLVFSAATPGAFDDAFEALWRAWLDSFQLQVR</sequence>
<dbReference type="RefSeq" id="WP_005667547.1">
    <property type="nucleotide sequence ID" value="NZ_DAMCQJ010000035.1"/>
</dbReference>